<feature type="region of interest" description="Disordered" evidence="4">
    <location>
        <begin position="267"/>
        <end position="286"/>
    </location>
</feature>
<evidence type="ECO:0000256" key="2">
    <source>
        <dbReference type="ARBA" id="ARBA00023043"/>
    </source>
</evidence>
<dbReference type="SMART" id="SM00248">
    <property type="entry name" value="ANK"/>
    <property type="match status" value="3"/>
</dbReference>
<organism evidence="5 6">
    <name type="scientific">Cudoniella acicularis</name>
    <dbReference type="NCBI Taxonomy" id="354080"/>
    <lineage>
        <taxon>Eukaryota</taxon>
        <taxon>Fungi</taxon>
        <taxon>Dikarya</taxon>
        <taxon>Ascomycota</taxon>
        <taxon>Pezizomycotina</taxon>
        <taxon>Leotiomycetes</taxon>
        <taxon>Helotiales</taxon>
        <taxon>Tricladiaceae</taxon>
        <taxon>Cudoniella</taxon>
    </lineage>
</organism>
<dbReference type="PROSITE" id="PS50088">
    <property type="entry name" value="ANK_REPEAT"/>
    <property type="match status" value="2"/>
</dbReference>
<dbReference type="EMBL" id="JAAMPI010000159">
    <property type="protein sequence ID" value="KAF4634796.1"/>
    <property type="molecule type" value="Genomic_DNA"/>
</dbReference>
<dbReference type="PANTHER" id="PTHR24180:SF45">
    <property type="entry name" value="POLY [ADP-RIBOSE] POLYMERASE TANKYRASE"/>
    <property type="match status" value="1"/>
</dbReference>
<dbReference type="InterPro" id="IPR002110">
    <property type="entry name" value="Ankyrin_rpt"/>
</dbReference>
<evidence type="ECO:0000256" key="3">
    <source>
        <dbReference type="PROSITE-ProRule" id="PRU00023"/>
    </source>
</evidence>
<comment type="caution">
    <text evidence="5">The sequence shown here is derived from an EMBL/GenBank/DDBJ whole genome shotgun (WGS) entry which is preliminary data.</text>
</comment>
<feature type="region of interest" description="Disordered" evidence="4">
    <location>
        <begin position="93"/>
        <end position="131"/>
    </location>
</feature>
<dbReference type="Proteomes" id="UP000566819">
    <property type="component" value="Unassembled WGS sequence"/>
</dbReference>
<protein>
    <recommendedName>
        <fullName evidence="7">Clr5 domain-containing protein</fullName>
    </recommendedName>
</protein>
<dbReference type="OrthoDB" id="194358at2759"/>
<proteinExistence type="predicted"/>
<dbReference type="InterPro" id="IPR036770">
    <property type="entry name" value="Ankyrin_rpt-contain_sf"/>
</dbReference>
<dbReference type="Pfam" id="PF00023">
    <property type="entry name" value="Ank"/>
    <property type="match status" value="1"/>
</dbReference>
<keyword evidence="6" id="KW-1185">Reference proteome</keyword>
<evidence type="ECO:0000256" key="1">
    <source>
        <dbReference type="ARBA" id="ARBA00022737"/>
    </source>
</evidence>
<reference evidence="5 6" key="1">
    <citation type="submission" date="2020-03" db="EMBL/GenBank/DDBJ databases">
        <title>Draft Genome Sequence of Cudoniella acicularis.</title>
        <authorList>
            <person name="Buettner E."/>
            <person name="Kellner H."/>
        </authorList>
    </citation>
    <scope>NUCLEOTIDE SEQUENCE [LARGE SCALE GENOMIC DNA]</scope>
    <source>
        <strain evidence="5 6">DSM 108380</strain>
    </source>
</reference>
<dbReference type="PROSITE" id="PS50297">
    <property type="entry name" value="ANK_REP_REGION"/>
    <property type="match status" value="1"/>
</dbReference>
<dbReference type="SUPFAM" id="SSF48403">
    <property type="entry name" value="Ankyrin repeat"/>
    <property type="match status" value="1"/>
</dbReference>
<gene>
    <name evidence="5" type="ORF">G7Y89_g3324</name>
</gene>
<dbReference type="AlphaFoldDB" id="A0A8H4W636"/>
<dbReference type="PANTHER" id="PTHR24180">
    <property type="entry name" value="CYCLIN-DEPENDENT KINASE INHIBITOR 2C-RELATED"/>
    <property type="match status" value="1"/>
</dbReference>
<evidence type="ECO:0000313" key="6">
    <source>
        <dbReference type="Proteomes" id="UP000566819"/>
    </source>
</evidence>
<dbReference type="PRINTS" id="PR01415">
    <property type="entry name" value="ANKYRIN"/>
</dbReference>
<dbReference type="Gene3D" id="1.25.40.20">
    <property type="entry name" value="Ankyrin repeat-containing domain"/>
    <property type="match status" value="2"/>
</dbReference>
<evidence type="ECO:0000313" key="5">
    <source>
        <dbReference type="EMBL" id="KAF4634796.1"/>
    </source>
</evidence>
<evidence type="ECO:0000256" key="4">
    <source>
        <dbReference type="SAM" id="MobiDB-lite"/>
    </source>
</evidence>
<keyword evidence="1" id="KW-0677">Repeat</keyword>
<name>A0A8H4W636_9HELO</name>
<keyword evidence="2 3" id="KW-0040">ANK repeat</keyword>
<accession>A0A8H4W636</accession>
<sequence length="828" mass="92924">MAGKSSGGRPQNAWTNSRRRKLARLYTLTDLSTAEIQEVLRSDGFNPKSRDIQKKLRSLFHKDYIKNYRAYRPQNEEQMKIRSSVIQRIKRNRVSKTRRFSQTHAQARPKGIASRPNSSAAGTFEGPANAFRNYSSPDVPLWLPRDGRSPDSQVVNSFRLMLDGSELATQLPSCDQDQSHFHKCCATCGNRFRQCPIEGGQALNNGICMPLNTSVSTPVNGQLCQDRRQHEDRNRTHIEEYHSNTEHFTDCGVRLPDIVNKPIDIFPRPPTSTGAPSEPGVPTPSQSLTENLTHSIATLSRQLSTRLPTHIQHVYSVLRCSFTDSSRSSFSTGRISISSWRSSRISLSSAKPKFSKASNPNQTPQISPLYQARGNLIDSKTQVIERVKEFFSKGERDIWKEVLEPIPILQRPPRPSSVGSGEKSLIHRSCCSLADRPNVCCYYCGFAPTHAWARSGSDWNTFPLIWDINQSDHFGNTSLHFAAASGKASLASILAMFDKGANCKAKNTSGETFLHVLNLSNFSVANDEGIVEYILLLRRLKDVGYPFSAQNCHGQSVAHITLKNWDDAFSKLGLLRQNTLTSNPIEALQLMNANINALDNYGNCPGDFWRWYKGVARSYVHNITDELGYSMNMPSLFPKPPQGFLSFRETLSSPSWKATTWLEYFNRPEYLSWVDMHGDTPLTAVLKWRDEDEELEIKNSILQLISKGAMVDLRDRKGNTALAIAALRGSRPSVQALLDSGAQPNSRNYQQVGIISRALKRMSLAQREGKDECYARIMSCINLLVEHGAKLEPTERDEWLLASARNIDISIGEVKNPSAAEYGKFRFS</sequence>
<dbReference type="InterPro" id="IPR051637">
    <property type="entry name" value="Ank_repeat_dom-contain_49"/>
</dbReference>
<evidence type="ECO:0008006" key="7">
    <source>
        <dbReference type="Google" id="ProtNLM"/>
    </source>
</evidence>
<feature type="repeat" description="ANK" evidence="3">
    <location>
        <begin position="717"/>
        <end position="749"/>
    </location>
</feature>
<feature type="repeat" description="ANK" evidence="3">
    <location>
        <begin position="474"/>
        <end position="508"/>
    </location>
</feature>